<dbReference type="KEGG" id="pbt:ING2E5B_0748"/>
<evidence type="ECO:0000256" key="1">
    <source>
        <dbReference type="SAM" id="SignalP"/>
    </source>
</evidence>
<dbReference type="InterPro" id="IPR007730">
    <property type="entry name" value="SPOR-like_dom"/>
</dbReference>
<feature type="signal peptide" evidence="1">
    <location>
        <begin position="1"/>
        <end position="23"/>
    </location>
</feature>
<dbReference type="STRING" id="1562970.ING2E5B_0748"/>
<dbReference type="Gene3D" id="3.30.70.1070">
    <property type="entry name" value="Sporulation related repeat"/>
    <property type="match status" value="1"/>
</dbReference>
<sequence length="169" mass="19316">MKYFPNHRILLIAIILLSAGVNAQTSLQKNEILEELNKDVQGKGDVTVYQDESISHILGRPVGPPRTVYTTADGAVQYYKTRGFKIQAFSGNNQRTSRDEANRKQSQINQLYPDLETVVLFESPFWRLRVGNFENRGEAEEALHKLRESFPSFGREMYIVVDEVKIPVN</sequence>
<evidence type="ECO:0000313" key="3">
    <source>
        <dbReference type="EMBL" id="CEA15515.1"/>
    </source>
</evidence>
<keyword evidence="4" id="KW-1185">Reference proteome</keyword>
<keyword evidence="1" id="KW-0732">Signal</keyword>
<gene>
    <name evidence="3" type="ORF">ING2E5B_0748</name>
</gene>
<dbReference type="EMBL" id="LN515532">
    <property type="protein sequence ID" value="CEA15515.1"/>
    <property type="molecule type" value="Genomic_DNA"/>
</dbReference>
<dbReference type="AlphaFoldDB" id="A0A098BXY1"/>
<feature type="domain" description="SPOR" evidence="2">
    <location>
        <begin position="78"/>
        <end position="162"/>
    </location>
</feature>
<name>A0A098BXY1_9BACT</name>
<evidence type="ECO:0000313" key="4">
    <source>
        <dbReference type="Proteomes" id="UP000032417"/>
    </source>
</evidence>
<accession>A0A098BXY1</accession>
<dbReference type="Proteomes" id="UP000032417">
    <property type="component" value="Chromosome 1"/>
</dbReference>
<organism evidence="3 4">
    <name type="scientific">Fermentimonas caenicola</name>
    <dbReference type="NCBI Taxonomy" id="1562970"/>
    <lineage>
        <taxon>Bacteria</taxon>
        <taxon>Pseudomonadati</taxon>
        <taxon>Bacteroidota</taxon>
        <taxon>Bacteroidia</taxon>
        <taxon>Bacteroidales</taxon>
        <taxon>Dysgonomonadaceae</taxon>
        <taxon>Fermentimonas</taxon>
    </lineage>
</organism>
<evidence type="ECO:0000259" key="2">
    <source>
        <dbReference type="PROSITE" id="PS51724"/>
    </source>
</evidence>
<dbReference type="GO" id="GO:0042834">
    <property type="term" value="F:peptidoglycan binding"/>
    <property type="evidence" value="ECO:0007669"/>
    <property type="project" value="InterPro"/>
</dbReference>
<reference evidence="3 4" key="1">
    <citation type="submission" date="2014-08" db="EMBL/GenBank/DDBJ databases">
        <authorList>
            <person name="Wibberg D."/>
        </authorList>
    </citation>
    <scope>NUCLEOTIDE SEQUENCE [LARGE SCALE GENOMIC DNA]</scope>
    <source>
        <strain evidence="4">ING2-E5B</strain>
    </source>
</reference>
<dbReference type="HOGENOM" id="CLU_106289_0_0_10"/>
<dbReference type="Pfam" id="PF05036">
    <property type="entry name" value="SPOR"/>
    <property type="match status" value="1"/>
</dbReference>
<dbReference type="OrthoDB" id="2473397at2"/>
<dbReference type="SUPFAM" id="SSF110997">
    <property type="entry name" value="Sporulation related repeat"/>
    <property type="match status" value="1"/>
</dbReference>
<proteinExistence type="predicted"/>
<dbReference type="PROSITE" id="PS51724">
    <property type="entry name" value="SPOR"/>
    <property type="match status" value="1"/>
</dbReference>
<protein>
    <submittedName>
        <fullName evidence="3">Putative secreted protein</fullName>
    </submittedName>
</protein>
<dbReference type="InterPro" id="IPR036680">
    <property type="entry name" value="SPOR-like_sf"/>
</dbReference>
<feature type="chain" id="PRO_5030002949" evidence="1">
    <location>
        <begin position="24"/>
        <end position="169"/>
    </location>
</feature>